<reference evidence="1" key="1">
    <citation type="submission" date="2020-12" db="EMBL/GenBank/DDBJ databases">
        <title>Oil enriched cultivation method for isolating marine PHA-producing bacteria.</title>
        <authorList>
            <person name="Zheng W."/>
            <person name="Yu S."/>
            <person name="Huang Y."/>
        </authorList>
    </citation>
    <scope>NUCLEOTIDE SEQUENCE</scope>
    <source>
        <strain evidence="1">SY-2-3</strain>
    </source>
</reference>
<evidence type="ECO:0000313" key="2">
    <source>
        <dbReference type="Proteomes" id="UP000664405"/>
    </source>
</evidence>
<gene>
    <name evidence="1" type="ORF">JF547_14430</name>
</gene>
<dbReference type="Proteomes" id="UP000664405">
    <property type="component" value="Unassembled WGS sequence"/>
</dbReference>
<evidence type="ECO:0000313" key="1">
    <source>
        <dbReference type="EMBL" id="MBN8197659.1"/>
    </source>
</evidence>
<protein>
    <recommendedName>
        <fullName evidence="3">Solute-binding protein family 3/N-terminal domain-containing protein</fullName>
    </recommendedName>
</protein>
<dbReference type="AlphaFoldDB" id="A0A8I1MAC2"/>
<accession>A0A8I1MAC2</accession>
<proteinExistence type="predicted"/>
<dbReference type="RefSeq" id="WP_206927819.1">
    <property type="nucleotide sequence ID" value="NZ_JAEKJW010000003.1"/>
</dbReference>
<sequence>MSCAVSSPDAKASDHVPLEIIWQQVPSAPAVITEGPSVGEGYLQRTTDWLISHLPEFHHQIRVMPVPKVLDEMAKGQFICSNFLFESALRREYMLFSDPVMELHPIHLFIAPEKLPDLRFAMRDGAVDLGLLAGQDKLSIGISVGYRFDEGLVPGINDFLNAHMTQSAGTTEMVVRLFDVRRIDGFIAYEVNVNYYRETAQLDRDTVAVPIVGVPRRPLPVSCSGDKQQARKIIDAVNLLLSNPENRREIHAFYTRWSEPAH</sequence>
<organism evidence="1 2">
    <name type="scientific">Thalassospira povalilytica</name>
    <dbReference type="NCBI Taxonomy" id="732237"/>
    <lineage>
        <taxon>Bacteria</taxon>
        <taxon>Pseudomonadati</taxon>
        <taxon>Pseudomonadota</taxon>
        <taxon>Alphaproteobacteria</taxon>
        <taxon>Rhodospirillales</taxon>
        <taxon>Thalassospiraceae</taxon>
        <taxon>Thalassospira</taxon>
    </lineage>
</organism>
<dbReference type="SUPFAM" id="SSF53850">
    <property type="entry name" value="Periplasmic binding protein-like II"/>
    <property type="match status" value="1"/>
</dbReference>
<name>A0A8I1MAC2_9PROT</name>
<dbReference type="EMBL" id="JAEKJW010000003">
    <property type="protein sequence ID" value="MBN8197659.1"/>
    <property type="molecule type" value="Genomic_DNA"/>
</dbReference>
<evidence type="ECO:0008006" key="3">
    <source>
        <dbReference type="Google" id="ProtNLM"/>
    </source>
</evidence>
<comment type="caution">
    <text evidence="1">The sequence shown here is derived from an EMBL/GenBank/DDBJ whole genome shotgun (WGS) entry which is preliminary data.</text>
</comment>